<keyword evidence="4" id="KW-1185">Reference proteome</keyword>
<dbReference type="RefSeq" id="WP_248342063.1">
    <property type="nucleotide sequence ID" value="NZ_AP025592.1"/>
</dbReference>
<dbReference type="Pfam" id="PF00682">
    <property type="entry name" value="HMGL-like"/>
    <property type="match status" value="1"/>
</dbReference>
<gene>
    <name evidence="3" type="ORF">AMPC_28710</name>
</gene>
<name>A0ABM7XD01_9BACT</name>
<dbReference type="Gene3D" id="3.20.20.70">
    <property type="entry name" value="Aldolase class I"/>
    <property type="match status" value="1"/>
</dbReference>
<evidence type="ECO:0000313" key="4">
    <source>
        <dbReference type="Proteomes" id="UP001162734"/>
    </source>
</evidence>
<dbReference type="InterPro" id="IPR000891">
    <property type="entry name" value="PYR_CT"/>
</dbReference>
<dbReference type="Proteomes" id="UP001162734">
    <property type="component" value="Chromosome"/>
</dbReference>
<evidence type="ECO:0000259" key="2">
    <source>
        <dbReference type="PROSITE" id="PS50991"/>
    </source>
</evidence>
<dbReference type="CDD" id="cd03174">
    <property type="entry name" value="DRE_TIM_metallolyase"/>
    <property type="match status" value="1"/>
</dbReference>
<dbReference type="SUPFAM" id="SSF51569">
    <property type="entry name" value="Aldolase"/>
    <property type="match status" value="1"/>
</dbReference>
<dbReference type="PROSITE" id="PS50991">
    <property type="entry name" value="PYR_CT"/>
    <property type="match status" value="1"/>
</dbReference>
<evidence type="ECO:0000256" key="1">
    <source>
        <dbReference type="ARBA" id="ARBA00023211"/>
    </source>
</evidence>
<proteinExistence type="predicted"/>
<reference evidence="4" key="1">
    <citation type="journal article" date="2022" name="Int. J. Syst. Evol. Microbiol.">
        <title>Anaeromyxobacter oryzae sp. nov., Anaeromyxobacter diazotrophicus sp. nov. and Anaeromyxobacter paludicola sp. nov., isolated from paddy soils.</title>
        <authorList>
            <person name="Itoh H."/>
            <person name="Xu Z."/>
            <person name="Mise K."/>
            <person name="Masuda Y."/>
            <person name="Ushijima N."/>
            <person name="Hayakawa C."/>
            <person name="Shiratori Y."/>
            <person name="Senoo K."/>
        </authorList>
    </citation>
    <scope>NUCLEOTIDE SEQUENCE [LARGE SCALE GENOMIC DNA]</scope>
    <source>
        <strain evidence="4">Red630</strain>
    </source>
</reference>
<dbReference type="EMBL" id="AP025592">
    <property type="protein sequence ID" value="BDG09758.1"/>
    <property type="molecule type" value="Genomic_DNA"/>
</dbReference>
<accession>A0ABM7XD01</accession>
<dbReference type="PANTHER" id="PTHR10277">
    <property type="entry name" value="HOMOCITRATE SYNTHASE-RELATED"/>
    <property type="match status" value="1"/>
</dbReference>
<evidence type="ECO:0000313" key="3">
    <source>
        <dbReference type="EMBL" id="BDG09758.1"/>
    </source>
</evidence>
<dbReference type="InterPro" id="IPR013785">
    <property type="entry name" value="Aldolase_TIM"/>
</dbReference>
<dbReference type="PANTHER" id="PTHR10277:SF9">
    <property type="entry name" value="2-ISOPROPYLMALATE SYNTHASE 1, CHLOROPLASTIC-RELATED"/>
    <property type="match status" value="1"/>
</dbReference>
<keyword evidence="1" id="KW-0464">Manganese</keyword>
<organism evidence="3 4">
    <name type="scientific">Anaeromyxobacter paludicola</name>
    <dbReference type="NCBI Taxonomy" id="2918171"/>
    <lineage>
        <taxon>Bacteria</taxon>
        <taxon>Pseudomonadati</taxon>
        <taxon>Myxococcota</taxon>
        <taxon>Myxococcia</taxon>
        <taxon>Myxococcales</taxon>
        <taxon>Cystobacterineae</taxon>
        <taxon>Anaeromyxobacteraceae</taxon>
        <taxon>Anaeromyxobacter</taxon>
    </lineage>
</organism>
<sequence length="432" mass="47406">MRSRPRKSEVVYDWNALEAPPALAERRFTLLDETLRDGCQSPSVREPALDDKLRLLHLMDQLGVARLDVGLPGAGPRARADMAELLKEIARARLKLDAMVACRTVIEPDLAGAAELSQRTGVPLTVYAFIGSSPIRQWAEDWPLEFMVKQSLDAVRFAVREGLRVVYVTEDTTRSHPHTLDALFRAAIDAGAEGLCLCDTVGHATPDGLARLYQFTRDLLRGHGAEHVTLDWHGHNDRGLALPLALRAAELGFDRIHGCALGIGERVGNTALDLLILNLKLLGAWPHDTRRLVEYVRLTSRATGVPIPVNYPLSGADAFRTATGVHAAAIVKALAKGDEALADRVYSAVPAGLFGREQEIEVGPMSGLSNVRYWLLHRRLPTAEPLLRAVLERAKRSDRVLAEEEIREVVDAFRAVQARRRAGPTHPSHAGA</sequence>
<dbReference type="InterPro" id="IPR050073">
    <property type="entry name" value="2-IPM_HCS-like"/>
</dbReference>
<feature type="domain" description="Pyruvate carboxyltransferase" evidence="2">
    <location>
        <begin position="28"/>
        <end position="297"/>
    </location>
</feature>
<protein>
    <recommendedName>
        <fullName evidence="2">Pyruvate carboxyltransferase domain-containing protein</fullName>
    </recommendedName>
</protein>